<name>A0A368BYF7_9GAMM</name>
<evidence type="ECO:0000256" key="6">
    <source>
        <dbReference type="ARBA" id="ARBA00048142"/>
    </source>
</evidence>
<dbReference type="AlphaFoldDB" id="A0A368BYF7"/>
<dbReference type="GO" id="GO:0010133">
    <property type="term" value="P:L-proline catabolic process to L-glutamate"/>
    <property type="evidence" value="ECO:0007669"/>
    <property type="project" value="TreeGrafter"/>
</dbReference>
<evidence type="ECO:0000313" key="9">
    <source>
        <dbReference type="Proteomes" id="UP000253307"/>
    </source>
</evidence>
<dbReference type="InterPro" id="IPR016161">
    <property type="entry name" value="Ald_DH/histidinol_DH"/>
</dbReference>
<evidence type="ECO:0000256" key="4">
    <source>
        <dbReference type="ARBA" id="ARBA00023002"/>
    </source>
</evidence>
<dbReference type="GO" id="GO:0003842">
    <property type="term" value="F:L-glutamate gamma-semialdehyde dehydrogenase activity"/>
    <property type="evidence" value="ECO:0007669"/>
    <property type="project" value="UniProtKB-EC"/>
</dbReference>
<protein>
    <recommendedName>
        <fullName evidence="2">L-glutamate gamma-semialdehyde dehydrogenase</fullName>
        <ecNumber evidence="2">1.2.1.88</ecNumber>
    </recommendedName>
</protein>
<comment type="caution">
    <text evidence="8">The sequence shown here is derived from an EMBL/GenBank/DDBJ whole genome shotgun (WGS) entry which is preliminary data.</text>
</comment>
<dbReference type="PANTHER" id="PTHR42862">
    <property type="entry name" value="DELTA-1-PYRROLINE-5-CARBOXYLATE DEHYDROGENASE 1, ISOFORM A-RELATED"/>
    <property type="match status" value="1"/>
</dbReference>
<reference evidence="8 9" key="1">
    <citation type="journal article" date="2018" name="Microbiome">
        <title>Fine metagenomic profile of the Mediterranean stratified and mixed water columns revealed by assembly and recruitment.</title>
        <authorList>
            <person name="Haro-Moreno J.M."/>
            <person name="Lopez-Perez M."/>
            <person name="De La Torre J.R."/>
            <person name="Picazo A."/>
            <person name="Camacho A."/>
            <person name="Rodriguez-Valera F."/>
        </authorList>
    </citation>
    <scope>NUCLEOTIDE SEQUENCE [LARGE SCALE GENOMIC DNA]</scope>
    <source>
        <strain evidence="8">MED-G82</strain>
    </source>
</reference>
<dbReference type="Proteomes" id="UP000253307">
    <property type="component" value="Unassembled WGS sequence"/>
</dbReference>
<dbReference type="PANTHER" id="PTHR42862:SF1">
    <property type="entry name" value="DELTA-1-PYRROLINE-5-CARBOXYLATE DEHYDROGENASE 2, ISOFORM A-RELATED"/>
    <property type="match status" value="1"/>
</dbReference>
<dbReference type="Pfam" id="PF00171">
    <property type="entry name" value="Aldedh"/>
    <property type="match status" value="1"/>
</dbReference>
<accession>A0A368BYF7</accession>
<dbReference type="InterPro" id="IPR015590">
    <property type="entry name" value="Aldehyde_DH_dom"/>
</dbReference>
<dbReference type="InterPro" id="IPR016160">
    <property type="entry name" value="Ald_DH_CS_CYS"/>
</dbReference>
<dbReference type="InterPro" id="IPR050485">
    <property type="entry name" value="Proline_metab_enzyme"/>
</dbReference>
<keyword evidence="5" id="KW-0520">NAD</keyword>
<evidence type="ECO:0000313" key="8">
    <source>
        <dbReference type="EMBL" id="RCL41924.1"/>
    </source>
</evidence>
<dbReference type="EC" id="1.2.1.88" evidence="2"/>
<evidence type="ECO:0000256" key="2">
    <source>
        <dbReference type="ARBA" id="ARBA00012884"/>
    </source>
</evidence>
<feature type="domain" description="Aldehyde dehydrogenase" evidence="7">
    <location>
        <begin position="11"/>
        <end position="455"/>
    </location>
</feature>
<dbReference type="FunFam" id="3.40.605.10:FF:000010">
    <property type="entry name" value="N-succinylglutamate 5-semialdehyde dehydrogenase"/>
    <property type="match status" value="1"/>
</dbReference>
<dbReference type="Gene3D" id="3.40.605.10">
    <property type="entry name" value="Aldehyde Dehydrogenase, Chain A, domain 1"/>
    <property type="match status" value="1"/>
</dbReference>
<dbReference type="SUPFAM" id="SSF53720">
    <property type="entry name" value="ALDH-like"/>
    <property type="match status" value="1"/>
</dbReference>
<evidence type="ECO:0000256" key="1">
    <source>
        <dbReference type="ARBA" id="ARBA00004786"/>
    </source>
</evidence>
<evidence type="ECO:0000256" key="5">
    <source>
        <dbReference type="ARBA" id="ARBA00023027"/>
    </source>
</evidence>
<dbReference type="InterPro" id="IPR016162">
    <property type="entry name" value="Ald_DH_N"/>
</dbReference>
<evidence type="ECO:0000259" key="7">
    <source>
        <dbReference type="Pfam" id="PF00171"/>
    </source>
</evidence>
<keyword evidence="4" id="KW-0560">Oxidoreductase</keyword>
<dbReference type="PROSITE" id="PS00070">
    <property type="entry name" value="ALDEHYDE_DEHYDR_CYS"/>
    <property type="match status" value="1"/>
</dbReference>
<dbReference type="GO" id="GO:0009898">
    <property type="term" value="C:cytoplasmic side of plasma membrane"/>
    <property type="evidence" value="ECO:0007669"/>
    <property type="project" value="TreeGrafter"/>
</dbReference>
<proteinExistence type="predicted"/>
<dbReference type="Gene3D" id="3.40.309.10">
    <property type="entry name" value="Aldehyde Dehydrogenase, Chain A, domain 2"/>
    <property type="match status" value="1"/>
</dbReference>
<comment type="catalytic activity">
    <reaction evidence="6">
        <text>L-glutamate 5-semialdehyde + NAD(+) + H2O = L-glutamate + NADH + 2 H(+)</text>
        <dbReference type="Rhea" id="RHEA:30235"/>
        <dbReference type="ChEBI" id="CHEBI:15377"/>
        <dbReference type="ChEBI" id="CHEBI:15378"/>
        <dbReference type="ChEBI" id="CHEBI:29985"/>
        <dbReference type="ChEBI" id="CHEBI:57540"/>
        <dbReference type="ChEBI" id="CHEBI:57945"/>
        <dbReference type="ChEBI" id="CHEBI:58066"/>
        <dbReference type="EC" id="1.2.1.88"/>
    </reaction>
</comment>
<comment type="pathway">
    <text evidence="1">Amino-acid degradation; L-proline degradation into L-glutamate; L-glutamate from L-proline: step 2/2.</text>
</comment>
<organism evidence="8 9">
    <name type="scientific">SAR86 cluster bacterium</name>
    <dbReference type="NCBI Taxonomy" id="2030880"/>
    <lineage>
        <taxon>Bacteria</taxon>
        <taxon>Pseudomonadati</taxon>
        <taxon>Pseudomonadota</taxon>
        <taxon>Gammaproteobacteria</taxon>
        <taxon>SAR86 cluster</taxon>
    </lineage>
</organism>
<dbReference type="NCBIfam" id="NF006992">
    <property type="entry name" value="PRK09457.1"/>
    <property type="match status" value="1"/>
</dbReference>
<evidence type="ECO:0000256" key="3">
    <source>
        <dbReference type="ARBA" id="ARBA00022503"/>
    </source>
</evidence>
<sequence length="466" mass="50985">MNYIGGNWEKGLGATYASINPRNETILWEGNYASKDQIKSAIDCASKAHSKWSSLSFKERLEIIKNFYNLLEKNAQTVSEIIALETGKVGHDAESEVSAARAKLKNVLDAYENRTGVKKNVANIMETSLTHHSLGVVCVIGPFNFPLHLPNGQITPGLLAGNTVIFKPSESTPLISEYMMMLWEEAGIPKGVINLLHGKKWVVQNLVKHSKIKGIFFTGGYDAGRSIHASVSGEIDKLVALELGGINPIVVWNTNKIKQVKNIILESAFISTGQRCTCARKLILPKNKYGKKILDSIKKELDDPSTMNHFLGPLISNEARLKVISQQKKLKKIGARIIKESKLPKGKGFFITPGLIDSTNLKERFDEEIFGPILQVHFVGSFSEAIDEANNTKFGLAASLISDSRSLFDQFHSSINSGLVNFNATTTGASGALPFGGVGKSGNYRPAGFYAADFCAWPKSSVLKKL</sequence>
<dbReference type="InterPro" id="IPR016163">
    <property type="entry name" value="Ald_DH_C"/>
</dbReference>
<dbReference type="EMBL" id="QOPE01000009">
    <property type="protein sequence ID" value="RCL41924.1"/>
    <property type="molecule type" value="Genomic_DNA"/>
</dbReference>
<keyword evidence="3" id="KW-0056">Arginine metabolism</keyword>
<dbReference type="GO" id="GO:0006525">
    <property type="term" value="P:arginine metabolic process"/>
    <property type="evidence" value="ECO:0007669"/>
    <property type="project" value="UniProtKB-KW"/>
</dbReference>
<gene>
    <name evidence="8" type="ORF">DBW96_01770</name>
</gene>